<gene>
    <name evidence="11" type="ORF">DL897_06585</name>
</gene>
<dbReference type="EMBL" id="QJKK01000003">
    <property type="protein sequence ID" value="RAL25737.1"/>
    <property type="molecule type" value="Genomic_DNA"/>
</dbReference>
<comment type="caution">
    <text evidence="11">The sequence shown here is derived from an EMBL/GenBank/DDBJ whole genome shotgun (WGS) entry which is preliminary data.</text>
</comment>
<keyword evidence="7" id="KW-0067">ATP-binding</keyword>
<evidence type="ECO:0000259" key="10">
    <source>
        <dbReference type="Pfam" id="PF12705"/>
    </source>
</evidence>
<evidence type="ECO:0000256" key="8">
    <source>
        <dbReference type="ARBA" id="ARBA00023125"/>
    </source>
</evidence>
<organism evidence="11 12">
    <name type="scientific">Thermoflavimicrobium daqui</name>
    <dbReference type="NCBI Taxonomy" id="2137476"/>
    <lineage>
        <taxon>Bacteria</taxon>
        <taxon>Bacillati</taxon>
        <taxon>Bacillota</taxon>
        <taxon>Bacilli</taxon>
        <taxon>Bacillales</taxon>
        <taxon>Thermoactinomycetaceae</taxon>
        <taxon>Thermoflavimicrobium</taxon>
    </lineage>
</organism>
<keyword evidence="1" id="KW-0540">Nuclease</keyword>
<dbReference type="Gene3D" id="3.40.50.300">
    <property type="entry name" value="P-loop containing nucleotide triphosphate hydrolases"/>
    <property type="match status" value="2"/>
</dbReference>
<dbReference type="RefSeq" id="WP_113658351.1">
    <property type="nucleotide sequence ID" value="NZ_KZ845665.1"/>
</dbReference>
<dbReference type="Gene3D" id="3.90.320.10">
    <property type="match status" value="1"/>
</dbReference>
<keyword evidence="2" id="KW-0547">Nucleotide-binding</keyword>
<evidence type="ECO:0000256" key="5">
    <source>
        <dbReference type="ARBA" id="ARBA00022806"/>
    </source>
</evidence>
<keyword evidence="8" id="KW-0238">DNA-binding</keyword>
<reference evidence="11 12" key="2">
    <citation type="submission" date="2018-06" db="EMBL/GenBank/DDBJ databases">
        <authorList>
            <person name="Zhirakovskaya E."/>
        </authorList>
    </citation>
    <scope>NUCLEOTIDE SEQUENCE [LARGE SCALE GENOMIC DNA]</scope>
    <source>
        <strain evidence="11 12">FBKL4.011</strain>
    </source>
</reference>
<keyword evidence="9" id="KW-0234">DNA repair</keyword>
<dbReference type="InterPro" id="IPR027417">
    <property type="entry name" value="P-loop_NTPase"/>
</dbReference>
<protein>
    <recommendedName>
        <fullName evidence="10">PD-(D/E)XK endonuclease-like domain-containing protein</fullName>
    </recommendedName>
</protein>
<evidence type="ECO:0000256" key="9">
    <source>
        <dbReference type="ARBA" id="ARBA00023204"/>
    </source>
</evidence>
<keyword evidence="5" id="KW-0347">Helicase</keyword>
<dbReference type="Proteomes" id="UP000251213">
    <property type="component" value="Unassembled WGS sequence"/>
</dbReference>
<dbReference type="AlphaFoldDB" id="A0A364K622"/>
<evidence type="ECO:0000256" key="6">
    <source>
        <dbReference type="ARBA" id="ARBA00022839"/>
    </source>
</evidence>
<reference evidence="11 12" key="1">
    <citation type="submission" date="2018-06" db="EMBL/GenBank/DDBJ databases">
        <title>Thermoflavimicrobium daqus sp. nov., a thermophilic microbe isolated from Moutai-flavour Daqu.</title>
        <authorList>
            <person name="Wang X."/>
            <person name="Zhou H."/>
        </authorList>
    </citation>
    <scope>NUCLEOTIDE SEQUENCE [LARGE SCALE GENOMIC DNA]</scope>
    <source>
        <strain evidence="11 12">FBKL4.011</strain>
    </source>
</reference>
<evidence type="ECO:0000313" key="11">
    <source>
        <dbReference type="EMBL" id="RAL25737.1"/>
    </source>
</evidence>
<proteinExistence type="predicted"/>
<dbReference type="OrthoDB" id="9758506at2"/>
<keyword evidence="4" id="KW-0378">Hydrolase</keyword>
<feature type="domain" description="PD-(D/E)XK endonuclease-like" evidence="10">
    <location>
        <begin position="744"/>
        <end position="1037"/>
    </location>
</feature>
<evidence type="ECO:0000313" key="12">
    <source>
        <dbReference type="Proteomes" id="UP000251213"/>
    </source>
</evidence>
<dbReference type="GO" id="GO:0004386">
    <property type="term" value="F:helicase activity"/>
    <property type="evidence" value="ECO:0007669"/>
    <property type="project" value="UniProtKB-KW"/>
</dbReference>
<dbReference type="GO" id="GO:0005524">
    <property type="term" value="F:ATP binding"/>
    <property type="evidence" value="ECO:0007669"/>
    <property type="project" value="UniProtKB-KW"/>
</dbReference>
<keyword evidence="12" id="KW-1185">Reference proteome</keyword>
<name>A0A364K622_9BACL</name>
<dbReference type="SUPFAM" id="SSF52540">
    <property type="entry name" value="P-loop containing nucleoside triphosphate hydrolases"/>
    <property type="match status" value="1"/>
</dbReference>
<dbReference type="GO" id="GO:0004527">
    <property type="term" value="F:exonuclease activity"/>
    <property type="evidence" value="ECO:0007669"/>
    <property type="project" value="UniProtKB-KW"/>
</dbReference>
<dbReference type="InterPro" id="IPR038726">
    <property type="entry name" value="PDDEXK_AddAB-type"/>
</dbReference>
<sequence length="1050" mass="124432">MAGRIYLHPGSQAILGMAWNESFGMQDQMIYYIVPSNEQARVLSRKYSVNTVTWRTFDQFVHELLGNQRKLISEIEQQWIIQQVLWELLRENQLSYFKDINLLNESWGKIFVHWINEIKWANILPKRLDTLWQEKETKYQEMARIYDLYQQKLKHLLLWDHAEMYIQAIKQLSHTQTRGQLSLPKKIVLERFYHLHPLQEQLLIQLVTCGVSVELHLVWDLHRLRLFRETNEMIQRLGQRGFQQRFDYLDTKRLQNKDPALFHLSEHVFSEDPPKQPFSNTVEVFSAPNMEAEVERIAAYLKKYIDESDTAFHEVAIICPNLDEYQGLLFKYFQKAKIPISNQWQQKLADHPLYKTICALLYVQAGYHDWWTILMESPYLPFRRYIKRFGTISMDQELFKNELTKQCEQNEMKKDDIKLYQEILSVLAWMEQIPKKNTWTEWISWLANWIRPLKQIDRWQAQGRNPLLLESLAEELHAWQGIKKLLEGGQSIQRGAFSGQKLTLSQFIILLEQAASQLKICKRKAQKGGVQFLAPNLVQGHSFRVVILLGCVEGKYPRPYQEDWLVPNQERRKLREEGVYLIDSEELRQRQLYSFFMSINAATDKLIFSYPYANQDGKKQLPSPYLEECFMVFHENSIQVTKLELTSYWGPFSIADCYTSAKGRKFATYQLGQKQKMSDDINVAIQILEHLRLEDIDRWKWLLDRIQVEQSRYLHQQTPFTGKISDKKLQKQIQEWLKEYVWHVSDVNQLLRCPFQFMAGQLWQTTQRKKKRKGLGSWKKEQIIRDVLYRVLGSPMLSEEEGENLVHQLFMKQIKDGDQESSTYYFEMDQKKIWQQVQKYMKYEMNLRSEEAYDFHPRYINLTFGKANPMDGQEDPHSMAQPISIQLGSGSILKLRGKVDRIDMDEQGDYIVYIYQSSNLPSQKELYDGQDVQLPLILWALQQGLGLEPEKVIGIAYYTKGKSNEKNWRNRGFWKKEHKEKAKLTSRALLEPNEWGQKLEMVKHLIDEKVQQIEQGGCDVKPTWSCPPHCPHQTICRIRAYQQHKVGDHD</sequence>
<evidence type="ECO:0000256" key="7">
    <source>
        <dbReference type="ARBA" id="ARBA00022840"/>
    </source>
</evidence>
<evidence type="ECO:0000256" key="2">
    <source>
        <dbReference type="ARBA" id="ARBA00022741"/>
    </source>
</evidence>
<dbReference type="GO" id="GO:0003677">
    <property type="term" value="F:DNA binding"/>
    <property type="evidence" value="ECO:0007669"/>
    <property type="project" value="UniProtKB-KW"/>
</dbReference>
<keyword evidence="3" id="KW-0227">DNA damage</keyword>
<dbReference type="GO" id="GO:0006281">
    <property type="term" value="P:DNA repair"/>
    <property type="evidence" value="ECO:0007669"/>
    <property type="project" value="UniProtKB-KW"/>
</dbReference>
<keyword evidence="6" id="KW-0269">Exonuclease</keyword>
<evidence type="ECO:0000256" key="1">
    <source>
        <dbReference type="ARBA" id="ARBA00022722"/>
    </source>
</evidence>
<dbReference type="InterPro" id="IPR011604">
    <property type="entry name" value="PDDEXK-like_dom_sf"/>
</dbReference>
<accession>A0A364K622</accession>
<evidence type="ECO:0000256" key="4">
    <source>
        <dbReference type="ARBA" id="ARBA00022801"/>
    </source>
</evidence>
<evidence type="ECO:0000256" key="3">
    <source>
        <dbReference type="ARBA" id="ARBA00022763"/>
    </source>
</evidence>
<dbReference type="Pfam" id="PF12705">
    <property type="entry name" value="PDDEXK_1"/>
    <property type="match status" value="1"/>
</dbReference>